<evidence type="ECO:0000256" key="2">
    <source>
        <dbReference type="ARBA" id="ARBA00005419"/>
    </source>
</evidence>
<dbReference type="InterPro" id="IPR029052">
    <property type="entry name" value="Metallo-depent_PP-like"/>
</dbReference>
<evidence type="ECO:0000256" key="8">
    <source>
        <dbReference type="ARBA" id="ARBA00049417"/>
    </source>
</evidence>
<comment type="function">
    <text evidence="1">Hydrolyzes diadenosine 5',5'''-P1,P4-tetraphosphate to yield ADP.</text>
</comment>
<dbReference type="RefSeq" id="WP_035515728.1">
    <property type="nucleotide sequence ID" value="NZ_KN234757.1"/>
</dbReference>
<dbReference type="Pfam" id="PF00149">
    <property type="entry name" value="Metallophos"/>
    <property type="match status" value="1"/>
</dbReference>
<dbReference type="PANTHER" id="PTHR40942:SF4">
    <property type="entry name" value="CYTOCHROME C5"/>
    <property type="match status" value="1"/>
</dbReference>
<dbReference type="eggNOG" id="COG0639">
    <property type="taxonomic scope" value="Bacteria"/>
</dbReference>
<evidence type="ECO:0000256" key="6">
    <source>
        <dbReference type="ARBA" id="ARBA00032248"/>
    </source>
</evidence>
<dbReference type="Proteomes" id="UP000029640">
    <property type="component" value="Unassembled WGS sequence"/>
</dbReference>
<comment type="similarity">
    <text evidence="2">Belongs to the Ap4A hydrolase family.</text>
</comment>
<evidence type="ECO:0000313" key="10">
    <source>
        <dbReference type="EMBL" id="KGE03842.1"/>
    </source>
</evidence>
<evidence type="ECO:0000256" key="4">
    <source>
        <dbReference type="ARBA" id="ARBA00022801"/>
    </source>
</evidence>
<evidence type="ECO:0000313" key="11">
    <source>
        <dbReference type="Proteomes" id="UP000029640"/>
    </source>
</evidence>
<dbReference type="GO" id="GO:0008803">
    <property type="term" value="F:bis(5'-nucleosyl)-tetraphosphatase (symmetrical) activity"/>
    <property type="evidence" value="ECO:0007669"/>
    <property type="project" value="UniProtKB-EC"/>
</dbReference>
<dbReference type="EC" id="3.6.1.41" evidence="3"/>
<comment type="caution">
    <text evidence="10">The sequence shown here is derived from an EMBL/GenBank/DDBJ whole genome shotgun (WGS) entry which is preliminary data.</text>
</comment>
<dbReference type="OrthoDB" id="9807890at2"/>
<evidence type="ECO:0000259" key="9">
    <source>
        <dbReference type="Pfam" id="PF00149"/>
    </source>
</evidence>
<dbReference type="NCBIfam" id="TIGR00668">
    <property type="entry name" value="apaH"/>
    <property type="match status" value="1"/>
</dbReference>
<feature type="domain" description="Calcineurin-like phosphoesterase" evidence="9">
    <location>
        <begin position="4"/>
        <end position="152"/>
    </location>
</feature>
<name>A0A095VQV3_9GAMM</name>
<keyword evidence="4 10" id="KW-0378">Hydrolase</keyword>
<dbReference type="EMBL" id="AUVB01000046">
    <property type="protein sequence ID" value="KGE03842.1"/>
    <property type="molecule type" value="Genomic_DNA"/>
</dbReference>
<dbReference type="InterPro" id="IPR004617">
    <property type="entry name" value="ApaH"/>
</dbReference>
<dbReference type="STRING" id="1265313.HRUBRA_01589"/>
<dbReference type="Gene3D" id="3.60.21.10">
    <property type="match status" value="1"/>
</dbReference>
<dbReference type="PATRIC" id="fig|1265313.6.peg.1572"/>
<evidence type="ECO:0000256" key="3">
    <source>
        <dbReference type="ARBA" id="ARBA00012506"/>
    </source>
</evidence>
<dbReference type="AlphaFoldDB" id="A0A095VQV3"/>
<dbReference type="HOGENOM" id="CLU_056184_1_0_6"/>
<evidence type="ECO:0000256" key="5">
    <source>
        <dbReference type="ARBA" id="ARBA00031248"/>
    </source>
</evidence>
<dbReference type="NCBIfam" id="NF001204">
    <property type="entry name" value="PRK00166.1"/>
    <property type="match status" value="1"/>
</dbReference>
<organism evidence="10 11">
    <name type="scientific">Pseudohaliea rubra DSM 19751</name>
    <dbReference type="NCBI Taxonomy" id="1265313"/>
    <lineage>
        <taxon>Bacteria</taxon>
        <taxon>Pseudomonadati</taxon>
        <taxon>Pseudomonadota</taxon>
        <taxon>Gammaproteobacteria</taxon>
        <taxon>Cellvibrionales</taxon>
        <taxon>Halieaceae</taxon>
        <taxon>Pseudohaliea</taxon>
    </lineage>
</organism>
<evidence type="ECO:0000256" key="7">
    <source>
        <dbReference type="ARBA" id="ARBA00033210"/>
    </source>
</evidence>
<dbReference type="SUPFAM" id="SSF56300">
    <property type="entry name" value="Metallo-dependent phosphatases"/>
    <property type="match status" value="1"/>
</dbReference>
<evidence type="ECO:0000256" key="1">
    <source>
        <dbReference type="ARBA" id="ARBA00003413"/>
    </source>
</evidence>
<protein>
    <recommendedName>
        <fullName evidence="3">bis(5'-nucleosyl)-tetraphosphatase (symmetrical)</fullName>
        <ecNumber evidence="3">3.6.1.41</ecNumber>
    </recommendedName>
    <alternativeName>
        <fullName evidence="6">Ap4A hydrolase</fullName>
    </alternativeName>
    <alternativeName>
        <fullName evidence="5">Diadenosine 5',5'''-P1,P4-tetraphosphate pyrophosphohydrolase</fullName>
    </alternativeName>
    <alternativeName>
        <fullName evidence="7">Diadenosine tetraphosphatase</fullName>
    </alternativeName>
</protein>
<dbReference type="PIRSF" id="PIRSF000903">
    <property type="entry name" value="B5n-ttraPtase_sm"/>
    <property type="match status" value="1"/>
</dbReference>
<sequence>MTDYVVGDIQGCLPPLERLLARVHFSPDRDLLWSVGDIVNRGPACLDTLRFLYERRDNLRLVLGNHDLHLLAARTGARKLSPSDTLEPILRARDSDRLLDWLQEQPLLRRAGDDLFVHAGIPPQWDSTTAEDRAREVAAALTGPDCDRFFGHMYGNRPATWADDLTDWPRLRLITNFLTRMRYCAADGTLDLENKGPPDADSEDAPFRPWFRHPHRLAAGERVIFGHWAALGGDTGDERFVGLDTGCVWGGELTFFNLDSGERLGERCGD</sequence>
<proteinExistence type="inferred from homology"/>
<comment type="catalytic activity">
    <reaction evidence="8">
        <text>P(1),P(4)-bis(5'-adenosyl) tetraphosphate + H2O = 2 ADP + 2 H(+)</text>
        <dbReference type="Rhea" id="RHEA:24252"/>
        <dbReference type="ChEBI" id="CHEBI:15377"/>
        <dbReference type="ChEBI" id="CHEBI:15378"/>
        <dbReference type="ChEBI" id="CHEBI:58141"/>
        <dbReference type="ChEBI" id="CHEBI:456216"/>
        <dbReference type="EC" id="3.6.1.41"/>
    </reaction>
</comment>
<dbReference type="PANTHER" id="PTHR40942">
    <property type="match status" value="1"/>
</dbReference>
<keyword evidence="11" id="KW-1185">Reference proteome</keyword>
<accession>A0A095VQV3</accession>
<gene>
    <name evidence="10" type="ORF">HRUBRA_01589</name>
</gene>
<reference evidence="10 11" key="1">
    <citation type="journal article" date="2014" name="Genome Announc.">
        <title>Genome Sequence of Gammaproteobacterial Pseudohaliea rubra Type Strain DSM 19751, Isolated from Coastal Seawater of the Mediterranean Sea.</title>
        <authorList>
            <person name="Spring S."/>
            <person name="Fiebig A."/>
            <person name="Riedel T."/>
            <person name="Goker M."/>
            <person name="Klenk H.P."/>
        </authorList>
    </citation>
    <scope>NUCLEOTIDE SEQUENCE [LARGE SCALE GENOMIC DNA]</scope>
    <source>
        <strain evidence="10 11">DSM 19751</strain>
    </source>
</reference>
<dbReference type="CDD" id="cd07422">
    <property type="entry name" value="MPP_ApaH"/>
    <property type="match status" value="1"/>
</dbReference>
<dbReference type="InterPro" id="IPR004843">
    <property type="entry name" value="Calcineurin-like_PHP"/>
</dbReference>